<evidence type="ECO:0000259" key="11">
    <source>
        <dbReference type="Pfam" id="PF01467"/>
    </source>
</evidence>
<evidence type="ECO:0000256" key="7">
    <source>
        <dbReference type="ARBA" id="ARBA00022840"/>
    </source>
</evidence>
<dbReference type="NCBIfam" id="NF000841">
    <property type="entry name" value="PRK00071.1-4"/>
    <property type="match status" value="1"/>
</dbReference>
<evidence type="ECO:0000256" key="9">
    <source>
        <dbReference type="ARBA" id="ARBA00048721"/>
    </source>
</evidence>
<keyword evidence="13" id="KW-1185">Reference proteome</keyword>
<dbReference type="RefSeq" id="WP_106588706.1">
    <property type="nucleotide sequence ID" value="NZ_PYAV01000007.1"/>
</dbReference>
<keyword evidence="5 10" id="KW-0548">Nucleotidyltransferase</keyword>
<proteinExistence type="inferred from homology"/>
<dbReference type="GO" id="GO:0005524">
    <property type="term" value="F:ATP binding"/>
    <property type="evidence" value="ECO:0007669"/>
    <property type="project" value="UniProtKB-KW"/>
</dbReference>
<dbReference type="PANTHER" id="PTHR39321:SF3">
    <property type="entry name" value="PHOSPHOPANTETHEINE ADENYLYLTRANSFERASE"/>
    <property type="match status" value="1"/>
</dbReference>
<keyword evidence="4 10" id="KW-0808">Transferase</keyword>
<keyword evidence="7 10" id="KW-0067">ATP-binding</keyword>
<protein>
    <recommendedName>
        <fullName evidence="10">Probable nicotinate-nucleotide adenylyltransferase</fullName>
        <ecNumber evidence="10">2.7.7.18</ecNumber>
    </recommendedName>
    <alternativeName>
        <fullName evidence="10">Deamido-NAD(+) diphosphorylase</fullName>
    </alternativeName>
    <alternativeName>
        <fullName evidence="10">Deamido-NAD(+) pyrophosphorylase</fullName>
    </alternativeName>
    <alternativeName>
        <fullName evidence="10">Nicotinate mononucleotide adenylyltransferase</fullName>
        <shortName evidence="10">NaMN adenylyltransferase</shortName>
    </alternativeName>
</protein>
<dbReference type="InterPro" id="IPR004821">
    <property type="entry name" value="Cyt_trans-like"/>
</dbReference>
<dbReference type="AlphaFoldDB" id="A0A2P8HFS2"/>
<dbReference type="GO" id="GO:0004515">
    <property type="term" value="F:nicotinate-nucleotide adenylyltransferase activity"/>
    <property type="evidence" value="ECO:0007669"/>
    <property type="project" value="UniProtKB-UniRule"/>
</dbReference>
<keyword evidence="3 10" id="KW-0662">Pyridine nucleotide biosynthesis</keyword>
<dbReference type="SUPFAM" id="SSF52374">
    <property type="entry name" value="Nucleotidylyl transferase"/>
    <property type="match status" value="1"/>
</dbReference>
<dbReference type="NCBIfam" id="NF000840">
    <property type="entry name" value="PRK00071.1-3"/>
    <property type="match status" value="1"/>
</dbReference>
<organism evidence="12 13">
    <name type="scientific">Salsuginibacillus halophilus</name>
    <dbReference type="NCBI Taxonomy" id="517424"/>
    <lineage>
        <taxon>Bacteria</taxon>
        <taxon>Bacillati</taxon>
        <taxon>Bacillota</taxon>
        <taxon>Bacilli</taxon>
        <taxon>Bacillales</taxon>
        <taxon>Bacillaceae</taxon>
        <taxon>Salsuginibacillus</taxon>
    </lineage>
</organism>
<evidence type="ECO:0000256" key="10">
    <source>
        <dbReference type="HAMAP-Rule" id="MF_00244"/>
    </source>
</evidence>
<dbReference type="HAMAP" id="MF_00244">
    <property type="entry name" value="NaMN_adenylyltr"/>
    <property type="match status" value="1"/>
</dbReference>
<dbReference type="CDD" id="cd02165">
    <property type="entry name" value="NMNAT"/>
    <property type="match status" value="1"/>
</dbReference>
<dbReference type="InterPro" id="IPR005248">
    <property type="entry name" value="NadD/NMNAT"/>
</dbReference>
<keyword evidence="6 10" id="KW-0547">Nucleotide-binding</keyword>
<comment type="similarity">
    <text evidence="10">Belongs to the NadD family.</text>
</comment>
<name>A0A2P8HFS2_9BACI</name>
<comment type="caution">
    <text evidence="12">The sequence shown here is derived from an EMBL/GenBank/DDBJ whole genome shotgun (WGS) entry which is preliminary data.</text>
</comment>
<dbReference type="UniPathway" id="UPA00253">
    <property type="reaction ID" value="UER00332"/>
</dbReference>
<evidence type="ECO:0000256" key="2">
    <source>
        <dbReference type="ARBA" id="ARBA00005019"/>
    </source>
</evidence>
<dbReference type="EMBL" id="PYAV01000007">
    <property type="protein sequence ID" value="PSL45055.1"/>
    <property type="molecule type" value="Genomic_DNA"/>
</dbReference>
<evidence type="ECO:0000256" key="5">
    <source>
        <dbReference type="ARBA" id="ARBA00022695"/>
    </source>
</evidence>
<comment type="catalytic activity">
    <reaction evidence="9 10">
        <text>nicotinate beta-D-ribonucleotide + ATP + H(+) = deamido-NAD(+) + diphosphate</text>
        <dbReference type="Rhea" id="RHEA:22860"/>
        <dbReference type="ChEBI" id="CHEBI:15378"/>
        <dbReference type="ChEBI" id="CHEBI:30616"/>
        <dbReference type="ChEBI" id="CHEBI:33019"/>
        <dbReference type="ChEBI" id="CHEBI:57502"/>
        <dbReference type="ChEBI" id="CHEBI:58437"/>
        <dbReference type="EC" id="2.7.7.18"/>
    </reaction>
</comment>
<accession>A0A2P8HFS2</accession>
<evidence type="ECO:0000256" key="6">
    <source>
        <dbReference type="ARBA" id="ARBA00022741"/>
    </source>
</evidence>
<comment type="function">
    <text evidence="1 10">Catalyzes the reversible adenylation of nicotinate mononucleotide (NaMN) to nicotinic acid adenine dinucleotide (NaAD).</text>
</comment>
<dbReference type="NCBIfam" id="TIGR00125">
    <property type="entry name" value="cyt_tran_rel"/>
    <property type="match status" value="1"/>
</dbReference>
<evidence type="ECO:0000313" key="12">
    <source>
        <dbReference type="EMBL" id="PSL45055.1"/>
    </source>
</evidence>
<dbReference type="PANTHER" id="PTHR39321">
    <property type="entry name" value="NICOTINATE-NUCLEOTIDE ADENYLYLTRANSFERASE-RELATED"/>
    <property type="match status" value="1"/>
</dbReference>
<feature type="domain" description="Cytidyltransferase-like" evidence="11">
    <location>
        <begin position="6"/>
        <end position="165"/>
    </location>
</feature>
<dbReference type="InterPro" id="IPR014729">
    <property type="entry name" value="Rossmann-like_a/b/a_fold"/>
</dbReference>
<dbReference type="OrthoDB" id="5295945at2"/>
<evidence type="ECO:0000256" key="4">
    <source>
        <dbReference type="ARBA" id="ARBA00022679"/>
    </source>
</evidence>
<dbReference type="NCBIfam" id="TIGR00482">
    <property type="entry name" value="nicotinate (nicotinamide) nucleotide adenylyltransferase"/>
    <property type="match status" value="1"/>
</dbReference>
<keyword evidence="8 10" id="KW-0520">NAD</keyword>
<comment type="pathway">
    <text evidence="2 10">Cofactor biosynthesis; NAD(+) biosynthesis; deamido-NAD(+) from nicotinate D-ribonucleotide: step 1/1.</text>
</comment>
<dbReference type="Pfam" id="PF01467">
    <property type="entry name" value="CTP_transf_like"/>
    <property type="match status" value="1"/>
</dbReference>
<evidence type="ECO:0000256" key="8">
    <source>
        <dbReference type="ARBA" id="ARBA00023027"/>
    </source>
</evidence>
<gene>
    <name evidence="10" type="primary">nadD</name>
    <name evidence="12" type="ORF">B0H94_10760</name>
</gene>
<evidence type="ECO:0000256" key="3">
    <source>
        <dbReference type="ARBA" id="ARBA00022642"/>
    </source>
</evidence>
<dbReference type="Gene3D" id="3.40.50.620">
    <property type="entry name" value="HUPs"/>
    <property type="match status" value="1"/>
</dbReference>
<dbReference type="EC" id="2.7.7.18" evidence="10"/>
<evidence type="ECO:0000313" key="13">
    <source>
        <dbReference type="Proteomes" id="UP000242310"/>
    </source>
</evidence>
<dbReference type="GO" id="GO:0009435">
    <property type="term" value="P:NAD+ biosynthetic process"/>
    <property type="evidence" value="ECO:0007669"/>
    <property type="project" value="UniProtKB-UniRule"/>
</dbReference>
<dbReference type="Proteomes" id="UP000242310">
    <property type="component" value="Unassembled WGS sequence"/>
</dbReference>
<evidence type="ECO:0000256" key="1">
    <source>
        <dbReference type="ARBA" id="ARBA00002324"/>
    </source>
</evidence>
<sequence>MRRIGLLGGTFDPPHMAHVMIAQEALIGCGLDEVWFIPTYIPPHKTRENMASTNDRADMVASAVEDNEHFFFSDVELKREGASYTIDTVRSLMNDIETPAELYFIVGGDMADTLDTWRNIEELRRLVTFIVLDRPTYYASPPFQEGVIHLKAPRFDISSSVLRERIQNNQNIRYLVPERVRNLIEARRLYE</sequence>
<reference evidence="12 13" key="1">
    <citation type="submission" date="2018-03" db="EMBL/GenBank/DDBJ databases">
        <title>Genomic Encyclopedia of Type Strains, Phase III (KMG-III): the genomes of soil and plant-associated and newly described type strains.</title>
        <authorList>
            <person name="Whitman W."/>
        </authorList>
    </citation>
    <scope>NUCLEOTIDE SEQUENCE [LARGE SCALE GENOMIC DNA]</scope>
    <source>
        <strain evidence="12 13">CGMCC 1.07653</strain>
    </source>
</reference>